<dbReference type="RefSeq" id="WP_322347919.1">
    <property type="nucleotide sequence ID" value="NZ_CP129968.2"/>
</dbReference>
<evidence type="ECO:0000256" key="1">
    <source>
        <dbReference type="ARBA" id="ARBA00022737"/>
    </source>
</evidence>
<dbReference type="PANTHER" id="PTHR43215:SF14">
    <property type="entry name" value="RADIAL SPOKE HEAD 1 HOMOLOG"/>
    <property type="match status" value="1"/>
</dbReference>
<dbReference type="AlphaFoldDB" id="A0AA51ZX36"/>
<dbReference type="Proteomes" id="UP001232019">
    <property type="component" value="Chromosome"/>
</dbReference>
<accession>A0AA51ZX36</accession>
<name>A0AA51ZX36_9BACT</name>
<dbReference type="SUPFAM" id="SSF82185">
    <property type="entry name" value="Histone H3 K4-specific methyltransferase SET7/9 N-terminal domain"/>
    <property type="match status" value="1"/>
</dbReference>
<dbReference type="Gene3D" id="2.20.110.10">
    <property type="entry name" value="Histone H3 K4-specific methyltransferase SET7/9 N-terminal domain"/>
    <property type="match status" value="2"/>
</dbReference>
<dbReference type="KEGG" id="marp:QYS47_30100"/>
<evidence type="ECO:0000256" key="2">
    <source>
        <dbReference type="SAM" id="Coils"/>
    </source>
</evidence>
<evidence type="ECO:0000256" key="3">
    <source>
        <dbReference type="SAM" id="Phobius"/>
    </source>
</evidence>
<evidence type="ECO:0000313" key="4">
    <source>
        <dbReference type="EMBL" id="WNB18390.1"/>
    </source>
</evidence>
<reference evidence="4" key="1">
    <citation type="submission" date="2023-08" db="EMBL/GenBank/DDBJ databases">
        <title>Comparative genomics and taxonomic characterization of three novel marine species of genus Marivirga.</title>
        <authorList>
            <person name="Muhammad N."/>
            <person name="Kim S.-G."/>
        </authorList>
    </citation>
    <scope>NUCLEOTIDE SEQUENCE</scope>
    <source>
        <strain evidence="4">BKB1-2</strain>
    </source>
</reference>
<dbReference type="Pfam" id="PF02493">
    <property type="entry name" value="MORN"/>
    <property type="match status" value="4"/>
</dbReference>
<protein>
    <recommendedName>
        <fullName evidence="5">MORN repeat protein</fullName>
    </recommendedName>
</protein>
<organism evidence="4">
    <name type="scientific">Marivirga arenosa</name>
    <dbReference type="NCBI Taxonomy" id="3059076"/>
    <lineage>
        <taxon>Bacteria</taxon>
        <taxon>Pseudomonadati</taxon>
        <taxon>Bacteroidota</taxon>
        <taxon>Cytophagia</taxon>
        <taxon>Cytophagales</taxon>
        <taxon>Marivirgaceae</taxon>
        <taxon>Marivirga</taxon>
    </lineage>
</organism>
<keyword evidence="3" id="KW-0472">Membrane</keyword>
<keyword evidence="3" id="KW-1133">Transmembrane helix</keyword>
<dbReference type="EMBL" id="CP129968">
    <property type="protein sequence ID" value="WNB18390.1"/>
    <property type="molecule type" value="Genomic_DNA"/>
</dbReference>
<keyword evidence="3" id="KW-0812">Transmembrane</keyword>
<proteinExistence type="predicted"/>
<dbReference type="InterPro" id="IPR003409">
    <property type="entry name" value="MORN"/>
</dbReference>
<dbReference type="PANTHER" id="PTHR43215">
    <property type="entry name" value="RADIAL SPOKE HEAD 1 HOMOLOG"/>
    <property type="match status" value="1"/>
</dbReference>
<gene>
    <name evidence="4" type="ORF">QYS47_30100</name>
</gene>
<dbReference type="SMART" id="SM00698">
    <property type="entry name" value="MORN"/>
    <property type="match status" value="3"/>
</dbReference>
<keyword evidence="2" id="KW-0175">Coiled coil</keyword>
<keyword evidence="1" id="KW-0677">Repeat</keyword>
<evidence type="ECO:0008006" key="5">
    <source>
        <dbReference type="Google" id="ProtNLM"/>
    </source>
</evidence>
<feature type="transmembrane region" description="Helical" evidence="3">
    <location>
        <begin position="6"/>
        <end position="26"/>
    </location>
</feature>
<sequence length="284" mass="32709">MQYKKVNISLTLAAIIAAGIAVFFYMNNISLEMKLAESNERINKTDSLSIYFTIGEIDSLLFNERYEEALQAYKAFTLTPDKQDLSPFISARIKLAKHILSWRKELKAKDSFNIGNNDTIITERLADPEEIRQYDSLQFALTKIKLQNENLKKQLKQKESGEYLVFELNKGNKVYYVGAVKNDQANGKGVAIFDSGSRYEGEWENNQRHGEGSFYWPDGEYYIGEFKNDKRSGKGTYYWPNGEKFTGEWAENKRNGKGIFYSKEGEIVAQGIWKDDDLIDVQKK</sequence>
<feature type="coiled-coil region" evidence="2">
    <location>
        <begin position="134"/>
        <end position="161"/>
    </location>
</feature>